<keyword evidence="4" id="KW-0067">ATP-binding</keyword>
<dbReference type="PANTHER" id="PTHR24095:SF232">
    <property type="entry name" value="ACETYL-COENZYME A SYNTHETASE"/>
    <property type="match status" value="1"/>
</dbReference>
<name>A0A8D5ZJZ6_9CREN</name>
<dbReference type="GO" id="GO:0005524">
    <property type="term" value="F:ATP binding"/>
    <property type="evidence" value="ECO:0007669"/>
    <property type="project" value="UniProtKB-KW"/>
</dbReference>
<feature type="domain" description="Acetyl-coenzyme A synthetase N-terminal" evidence="10">
    <location>
        <begin position="46"/>
        <end position="100"/>
    </location>
</feature>
<evidence type="ECO:0000313" key="12">
    <source>
        <dbReference type="Proteomes" id="UP000825123"/>
    </source>
</evidence>
<dbReference type="PROSITE" id="PS00455">
    <property type="entry name" value="AMP_BINDING"/>
    <property type="match status" value="1"/>
</dbReference>
<dbReference type="SUPFAM" id="SSF56801">
    <property type="entry name" value="Acetyl-CoA synthetase-like"/>
    <property type="match status" value="1"/>
</dbReference>
<dbReference type="Gene3D" id="3.30.300.30">
    <property type="match status" value="1"/>
</dbReference>
<dbReference type="CDD" id="cd05966">
    <property type="entry name" value="ACS"/>
    <property type="match status" value="1"/>
</dbReference>
<dbReference type="EMBL" id="AP024597">
    <property type="protein sequence ID" value="BCU71176.1"/>
    <property type="molecule type" value="Genomic_DNA"/>
</dbReference>
<feature type="domain" description="AMP-binding enzyme C-terminal" evidence="9">
    <location>
        <begin position="549"/>
        <end position="627"/>
    </location>
</feature>
<dbReference type="GO" id="GO:0003987">
    <property type="term" value="F:acetate-CoA ligase activity"/>
    <property type="evidence" value="ECO:0007669"/>
    <property type="project" value="UniProtKB-UniRule"/>
</dbReference>
<dbReference type="InterPro" id="IPR020845">
    <property type="entry name" value="AMP-binding_CS"/>
</dbReference>
<dbReference type="Proteomes" id="UP000825123">
    <property type="component" value="Chromosome"/>
</dbReference>
<dbReference type="GO" id="GO:0016208">
    <property type="term" value="F:AMP binding"/>
    <property type="evidence" value="ECO:0007669"/>
    <property type="project" value="InterPro"/>
</dbReference>
<dbReference type="Pfam" id="PF16177">
    <property type="entry name" value="ACAS_N"/>
    <property type="match status" value="1"/>
</dbReference>
<sequence>MAPLPFINRQNMLTLEILLYLTTINNKRFIMPENLPFEERYYQPPYKQLYRESLEEPEKFWLRMSEEIEWFSPFQKVLDESNAPFYRWFIGGKVNITYNALDRHLKTRGNKVAIYWENEKGESRSLTYFQLYNEVNRFAKILQDLGIQKGDRVLIYLPLMPELPIAMLACARIGAIHSVVFSGFSTQAVIDRINDAKAKLVITTSHTVRRGKRVELKRIIDEAVSQAPTVEKVLVIKRDEEIELNEERDVLYQDLIKRAGYKKVEPENTDSTDPLFILYTSGTTGKPKGIYHLHGGYGLWTHLTTKWVFDLRDDDIFFNTADIGWITGHSYIVYGPLQNGATVLMYEGVPDYPNPDRWWELVEKYGVTVFYTSPTAIRTLMRYGEEWVKAHDLSTLRLLGSVGEPINPEAWRWYFKNVGKSQLPIVDTWWQTETGGIMISATPGLGNYMLKPSANGLPLPGVDAEVFDEEGKPTKAREKGYIVIKRPWPGILAGVWGDPERYVKTYFSKFQGVYYPGDYAVKDEDGFFYILGRADEVLKIAGHRIGTREIEDVLISHPAVAESAVIGIPDPVRGEVAVAAVVLKQGYQPSDELRKSLIEYVKNTLGPIVVFSGIYFVTKLPKTRSGKIMRRVVRSVISGQSLGDTSTLEDETSVDELKKIVEEFSKEIQNQQNQK</sequence>
<accession>A0A8D5ZJZ6</accession>
<dbReference type="InterPro" id="IPR042099">
    <property type="entry name" value="ANL_N_sf"/>
</dbReference>
<dbReference type="Pfam" id="PF13193">
    <property type="entry name" value="AMP-binding_C"/>
    <property type="match status" value="1"/>
</dbReference>
<keyword evidence="3" id="KW-0547">Nucleotide-binding</keyword>
<dbReference type="Pfam" id="PF00501">
    <property type="entry name" value="AMP-binding"/>
    <property type="match status" value="1"/>
</dbReference>
<dbReference type="GO" id="GO:0043955">
    <property type="term" value="F:3-hydroxypropionyl-CoA synthetase activity"/>
    <property type="evidence" value="ECO:0007669"/>
    <property type="project" value="UniProtKB-EC"/>
</dbReference>
<evidence type="ECO:0000256" key="5">
    <source>
        <dbReference type="ARBA" id="ARBA00051214"/>
    </source>
</evidence>
<keyword evidence="2" id="KW-0436">Ligase</keyword>
<evidence type="ECO:0000259" key="9">
    <source>
        <dbReference type="Pfam" id="PF13193"/>
    </source>
</evidence>
<dbReference type="AlphaFoldDB" id="A0A8D5ZJZ6"/>
<evidence type="ECO:0000256" key="3">
    <source>
        <dbReference type="ARBA" id="ARBA00022741"/>
    </source>
</evidence>
<gene>
    <name evidence="11" type="ORF">KN1_24730</name>
</gene>
<dbReference type="PANTHER" id="PTHR24095">
    <property type="entry name" value="ACETYL-COENZYME A SYNTHETASE"/>
    <property type="match status" value="1"/>
</dbReference>
<evidence type="ECO:0000256" key="6">
    <source>
        <dbReference type="ARBA" id="ARBA00059013"/>
    </source>
</evidence>
<proteinExistence type="inferred from homology"/>
<evidence type="ECO:0000256" key="2">
    <source>
        <dbReference type="ARBA" id="ARBA00022598"/>
    </source>
</evidence>
<dbReference type="GO" id="GO:0019427">
    <property type="term" value="P:acetyl-CoA biosynthetic process from acetate"/>
    <property type="evidence" value="ECO:0007669"/>
    <property type="project" value="UniProtKB-UniRule"/>
</dbReference>
<protein>
    <recommendedName>
        <fullName evidence="7">Acetate--CoA ligase</fullName>
        <ecNumber evidence="7">6.2.1.1</ecNumber>
    </recommendedName>
</protein>
<dbReference type="KEGG" id="csty:KN1_24730"/>
<evidence type="ECO:0000313" key="11">
    <source>
        <dbReference type="EMBL" id="BCU71176.1"/>
    </source>
</evidence>
<comment type="similarity">
    <text evidence="1">Belongs to the ATP-dependent AMP-binding enzyme family.</text>
</comment>
<dbReference type="FunFam" id="3.40.50.12780:FF:000001">
    <property type="entry name" value="Acetyl-coenzyme A synthetase"/>
    <property type="match status" value="1"/>
</dbReference>
<dbReference type="NCBIfam" id="TIGR02188">
    <property type="entry name" value="Ac_CoA_lig_AcsA"/>
    <property type="match status" value="1"/>
</dbReference>
<evidence type="ECO:0000259" key="8">
    <source>
        <dbReference type="Pfam" id="PF00501"/>
    </source>
</evidence>
<dbReference type="InterPro" id="IPR000873">
    <property type="entry name" value="AMP-dep_synth/lig_dom"/>
</dbReference>
<evidence type="ECO:0000259" key="10">
    <source>
        <dbReference type="Pfam" id="PF16177"/>
    </source>
</evidence>
<organism evidence="11 12">
    <name type="scientific">Stygiolobus caldivivus</name>
    <dbReference type="NCBI Taxonomy" id="2824673"/>
    <lineage>
        <taxon>Archaea</taxon>
        <taxon>Thermoproteota</taxon>
        <taxon>Thermoprotei</taxon>
        <taxon>Sulfolobales</taxon>
        <taxon>Sulfolobaceae</taxon>
        <taxon>Stygiolobus</taxon>
    </lineage>
</organism>
<dbReference type="InterPro" id="IPR025110">
    <property type="entry name" value="AMP-bd_C"/>
</dbReference>
<dbReference type="InterPro" id="IPR032387">
    <property type="entry name" value="ACAS_N"/>
</dbReference>
<dbReference type="NCBIfam" id="NF001208">
    <property type="entry name" value="PRK00174.1"/>
    <property type="match status" value="1"/>
</dbReference>
<dbReference type="InterPro" id="IPR011904">
    <property type="entry name" value="Ac_CoA_lig"/>
</dbReference>
<dbReference type="Gene3D" id="3.40.50.12780">
    <property type="entry name" value="N-terminal domain of ligase-like"/>
    <property type="match status" value="1"/>
</dbReference>
<dbReference type="InterPro" id="IPR045851">
    <property type="entry name" value="AMP-bd_C_sf"/>
</dbReference>
<reference evidence="11 12" key="1">
    <citation type="submission" date="2021-04" db="EMBL/GenBank/DDBJ databases">
        <title>Complete genome sequence of Stygiolobus sp. KN-1.</title>
        <authorList>
            <person name="Nakamura K."/>
            <person name="Sakai H."/>
            <person name="Kurosawa N."/>
        </authorList>
    </citation>
    <scope>NUCLEOTIDE SEQUENCE [LARGE SCALE GENOMIC DNA]</scope>
    <source>
        <strain evidence="11 12">KN-1</strain>
    </source>
</reference>
<dbReference type="EC" id="6.2.1.1" evidence="7"/>
<feature type="domain" description="AMP-dependent synthetase/ligase" evidence="8">
    <location>
        <begin position="102"/>
        <end position="488"/>
    </location>
</feature>
<evidence type="ECO:0000256" key="4">
    <source>
        <dbReference type="ARBA" id="ARBA00022840"/>
    </source>
</evidence>
<evidence type="ECO:0000256" key="7">
    <source>
        <dbReference type="NCBIfam" id="TIGR02188"/>
    </source>
</evidence>
<comment type="catalytic activity">
    <reaction evidence="5">
        <text>3-hydroxypropanoate + ATP + CoA = 3-hydroxypropanoyl-CoA + AMP + diphosphate</text>
        <dbReference type="Rhea" id="RHEA:26534"/>
        <dbReference type="ChEBI" id="CHEBI:16510"/>
        <dbReference type="ChEBI" id="CHEBI:30616"/>
        <dbReference type="ChEBI" id="CHEBI:33019"/>
        <dbReference type="ChEBI" id="CHEBI:57287"/>
        <dbReference type="ChEBI" id="CHEBI:58528"/>
        <dbReference type="ChEBI" id="CHEBI:456215"/>
        <dbReference type="EC" id="6.2.1.36"/>
    </reaction>
</comment>
<comment type="function">
    <text evidence="6">Plays a role in the autotrophic CO(2) fixation pathway. Activates 3-hydroxypropionate to its CoA ester. Can also activate propionate, and to a lesser extent acrylate, acetate and butyrate.</text>
</comment>
<evidence type="ECO:0000256" key="1">
    <source>
        <dbReference type="ARBA" id="ARBA00006432"/>
    </source>
</evidence>
<dbReference type="GO" id="GO:0043427">
    <property type="term" value="P:carbon fixation by 3-hydroxypropionate cycle"/>
    <property type="evidence" value="ECO:0007669"/>
    <property type="project" value="UniProtKB-ARBA"/>
</dbReference>
<keyword evidence="12" id="KW-1185">Reference proteome</keyword>